<feature type="region of interest" description="Disordered" evidence="1">
    <location>
        <begin position="210"/>
        <end position="235"/>
    </location>
</feature>
<dbReference type="Proteomes" id="UP000643701">
    <property type="component" value="Unassembled WGS sequence"/>
</dbReference>
<organism evidence="3 4">
    <name type="scientific">Psychroflexus maritimus</name>
    <dbReference type="NCBI Taxonomy" id="2714865"/>
    <lineage>
        <taxon>Bacteria</taxon>
        <taxon>Pseudomonadati</taxon>
        <taxon>Bacteroidota</taxon>
        <taxon>Flavobacteriia</taxon>
        <taxon>Flavobacteriales</taxon>
        <taxon>Flavobacteriaceae</taxon>
        <taxon>Psychroflexus</taxon>
    </lineage>
</organism>
<evidence type="ECO:0000313" key="4">
    <source>
        <dbReference type="Proteomes" id="UP000643701"/>
    </source>
</evidence>
<keyword evidence="2" id="KW-0732">Signal</keyword>
<dbReference type="RefSeq" id="WP_166399845.1">
    <property type="nucleotide sequence ID" value="NZ_JAANAS010000039.1"/>
</dbReference>
<sequence length="346" mass="38078">MNNFKLNKNYLLLLLISVIFFSCDNEQLEGNFAINDNDENVFNPNENATFEVELNGELFVAESVEAFFTEDGYTIDAKNGNKEVSISLPTLSVNTYEFSNEGSDAFISFTDNQNFANAFFSGSNGSLTVTSLNQETRTAGGNFDGTLTEILANEEDISMTNGQFQNVVFIPGFDDFDFNQVGGDFMTALFDGEAFDADQISVFTDIDLAEENEEEEEEEEEGGEDGNEDEDVPEPEPEFIFVRGTQTIDVDLPDIDLPDGEDGDIDIPDSITIGITLRFPVNQPVGVFEFDQNSAIQASLDTEEFLDEASDGVIDVQSFNETEIRGQFNFTTSSGEVTGGAFRATP</sequence>
<reference evidence="3" key="1">
    <citation type="submission" date="2020-03" db="EMBL/GenBank/DDBJ databases">
        <title>Psychroflexus Maritimus sp. nov., isolate from marine sediment.</title>
        <authorList>
            <person name="Zhong Y.-L."/>
        </authorList>
    </citation>
    <scope>NUCLEOTIDE SEQUENCE</scope>
    <source>
        <strain evidence="3">C1</strain>
    </source>
</reference>
<dbReference type="EMBL" id="JAANAS010000039">
    <property type="protein sequence ID" value="NGZ89582.1"/>
    <property type="molecule type" value="Genomic_DNA"/>
</dbReference>
<proteinExistence type="predicted"/>
<keyword evidence="4" id="KW-1185">Reference proteome</keyword>
<dbReference type="AlphaFoldDB" id="A0A967AC82"/>
<gene>
    <name evidence="3" type="ORF">G7034_04875</name>
</gene>
<evidence type="ECO:0000256" key="2">
    <source>
        <dbReference type="SAM" id="SignalP"/>
    </source>
</evidence>
<evidence type="ECO:0000313" key="3">
    <source>
        <dbReference type="EMBL" id="NGZ89582.1"/>
    </source>
</evidence>
<dbReference type="InterPro" id="IPR046219">
    <property type="entry name" value="DUF6252"/>
</dbReference>
<feature type="chain" id="PRO_5036684342" evidence="2">
    <location>
        <begin position="25"/>
        <end position="346"/>
    </location>
</feature>
<dbReference type="PROSITE" id="PS51257">
    <property type="entry name" value="PROKAR_LIPOPROTEIN"/>
    <property type="match status" value="1"/>
</dbReference>
<dbReference type="Pfam" id="PF19765">
    <property type="entry name" value="DUF6252"/>
    <property type="match status" value="1"/>
</dbReference>
<evidence type="ECO:0000256" key="1">
    <source>
        <dbReference type="SAM" id="MobiDB-lite"/>
    </source>
</evidence>
<feature type="signal peptide" evidence="2">
    <location>
        <begin position="1"/>
        <end position="24"/>
    </location>
</feature>
<protein>
    <submittedName>
        <fullName evidence="3">Uncharacterized protein</fullName>
    </submittedName>
</protein>
<accession>A0A967AC82</accession>
<comment type="caution">
    <text evidence="3">The sequence shown here is derived from an EMBL/GenBank/DDBJ whole genome shotgun (WGS) entry which is preliminary data.</text>
</comment>
<name>A0A967AC82_9FLAO</name>